<accession>A0A8T1WHM4</accession>
<reference evidence="3" key="1">
    <citation type="submission" date="2021-02" db="EMBL/GenBank/DDBJ databases">
        <authorList>
            <person name="Palmer J.M."/>
        </authorList>
    </citation>
    <scope>NUCLEOTIDE SEQUENCE</scope>
    <source>
        <strain evidence="3">SCRP734</strain>
    </source>
</reference>
<dbReference type="OrthoDB" id="124239at2759"/>
<name>A0A8T1WHM4_9STRA</name>
<feature type="compositionally biased region" description="Acidic residues" evidence="2">
    <location>
        <begin position="327"/>
        <end position="342"/>
    </location>
</feature>
<dbReference type="EMBL" id="JAGDFM010000019">
    <property type="protein sequence ID" value="KAG7391610.1"/>
    <property type="molecule type" value="Genomic_DNA"/>
</dbReference>
<keyword evidence="1" id="KW-0175">Coiled coil</keyword>
<evidence type="ECO:0000256" key="2">
    <source>
        <dbReference type="SAM" id="MobiDB-lite"/>
    </source>
</evidence>
<dbReference type="AlphaFoldDB" id="A0A8T1WHM4"/>
<organism evidence="3 4">
    <name type="scientific">Phytophthora pseudosyringae</name>
    <dbReference type="NCBI Taxonomy" id="221518"/>
    <lineage>
        <taxon>Eukaryota</taxon>
        <taxon>Sar</taxon>
        <taxon>Stramenopiles</taxon>
        <taxon>Oomycota</taxon>
        <taxon>Peronosporomycetes</taxon>
        <taxon>Peronosporales</taxon>
        <taxon>Peronosporaceae</taxon>
        <taxon>Phytophthora</taxon>
    </lineage>
</organism>
<gene>
    <name evidence="3" type="ORF">PHYPSEUDO_004112</name>
</gene>
<evidence type="ECO:0000313" key="3">
    <source>
        <dbReference type="EMBL" id="KAG7391610.1"/>
    </source>
</evidence>
<comment type="caution">
    <text evidence="3">The sequence shown here is derived from an EMBL/GenBank/DDBJ whole genome shotgun (WGS) entry which is preliminary data.</text>
</comment>
<feature type="compositionally biased region" description="Basic and acidic residues" evidence="2">
    <location>
        <begin position="305"/>
        <end position="316"/>
    </location>
</feature>
<evidence type="ECO:0000313" key="4">
    <source>
        <dbReference type="Proteomes" id="UP000694044"/>
    </source>
</evidence>
<evidence type="ECO:0000256" key="1">
    <source>
        <dbReference type="SAM" id="Coils"/>
    </source>
</evidence>
<feature type="coiled-coil region" evidence="1">
    <location>
        <begin position="234"/>
        <end position="269"/>
    </location>
</feature>
<keyword evidence="4" id="KW-1185">Reference proteome</keyword>
<feature type="compositionally biased region" description="Low complexity" evidence="2">
    <location>
        <begin position="348"/>
        <end position="358"/>
    </location>
</feature>
<protein>
    <submittedName>
        <fullName evidence="3">Uncharacterized protein</fullName>
    </submittedName>
</protein>
<dbReference type="Proteomes" id="UP000694044">
    <property type="component" value="Unassembled WGS sequence"/>
</dbReference>
<sequence>MASSDLRFQSTAWLLLERKTTFYSPRYRQERVSVRCQVLPFWPQPQVVLQLGPSEYLVLQASPGDACGRSGDPKESKKLLQLTVRPLDDVKRAQLYQTAARAQALDVFVDAEHTRERLLRCLSGDERGAAPDLGKKLLDGAFAALESAQKSAESGEALGLYKEAERGFWEAEKLLADDRSRELLRARRGDLQRTIRGLEKAAEAPPAPAPAATVAVPVAEAAWTPPAMDISARLEELRRFAAQQESAQVQAQQENRTDLATRLAALKHEKAGPAPPVDDLAQRLRRLKGDSDKGGATASAAGDAELERKSAADRIIEQVTDEIALGLEEEETDESKELDESDSDSKSESSSSGDSSTDSCKRCTRANGGSSTKKK</sequence>
<feature type="region of interest" description="Disordered" evidence="2">
    <location>
        <begin position="288"/>
        <end position="375"/>
    </location>
</feature>
<proteinExistence type="predicted"/>